<protein>
    <recommendedName>
        <fullName evidence="3">SHS2 domain-containing protein</fullName>
    </recommendedName>
</protein>
<sequence length="298" mass="33693">MSSGFIGIAMGNKQTVAIGMTKTKQGIIINDIIVEKRQDSLLNDCKRLVSTYSLEEIPIGITAVSERQEKVIVTPSLSRLEIKQMLHWSVPEFVTWPEGSYYFDFVSIDLPNQERISGRDKLIYVVALKKEQIAELATGVLKGGGNLKIIDYAPGPIAHRFVEKEGAVIGIVHQDTLELTGWYNCVCLCTKNVSFVDIDIMKELEEIEMTLFSYGVSGIAGVYFYEKLQWQLSEDDRLAVFEKYSKLTSIPFEKIEEVELRESSMIERSDPFLVDMAIGLAYRGIIKEKIKKGLIYKI</sequence>
<accession>A0A833CAI1</accession>
<dbReference type="EMBL" id="WBKH01000007">
    <property type="protein sequence ID" value="KAB1477834.1"/>
    <property type="molecule type" value="Genomic_DNA"/>
</dbReference>
<dbReference type="GeneID" id="83054856"/>
<evidence type="ECO:0000313" key="2">
    <source>
        <dbReference type="Proteomes" id="UP000434554"/>
    </source>
</evidence>
<name>A0A833CAI1_9FIRM</name>
<organism evidence="1 2">
    <name type="scientific">Veillonella seminalis</name>
    <dbReference type="NCBI Taxonomy" id="1502943"/>
    <lineage>
        <taxon>Bacteria</taxon>
        <taxon>Bacillati</taxon>
        <taxon>Bacillota</taxon>
        <taxon>Negativicutes</taxon>
        <taxon>Veillonellales</taxon>
        <taxon>Veillonellaceae</taxon>
        <taxon>Veillonella</taxon>
    </lineage>
</organism>
<dbReference type="Proteomes" id="UP000434554">
    <property type="component" value="Unassembled WGS sequence"/>
</dbReference>
<dbReference type="RefSeq" id="WP_127007692.1">
    <property type="nucleotide sequence ID" value="NZ_JAGZQP010000010.1"/>
</dbReference>
<reference evidence="1 2" key="1">
    <citation type="submission" date="2019-09" db="EMBL/GenBank/DDBJ databases">
        <title>Draft genome sequence of 3 type strains from the CCUG.</title>
        <authorList>
            <person name="Pineiro-Iglesias B."/>
            <person name="Tunovic T."/>
            <person name="Unosson C."/>
            <person name="Inganas E."/>
            <person name="Ohlen M."/>
            <person name="Cardew S."/>
            <person name="Jensie-Markopoulos S."/>
            <person name="Salva-Serra F."/>
            <person name="Jaen-Luchoro D."/>
            <person name="Karlsson R."/>
            <person name="Svensson-Stadler L."/>
            <person name="Chun J."/>
            <person name="Moore E."/>
        </authorList>
    </citation>
    <scope>NUCLEOTIDE SEQUENCE [LARGE SCALE GENOMIC DNA]</scope>
    <source>
        <strain evidence="1 2">CCUG 65427</strain>
    </source>
</reference>
<proteinExistence type="predicted"/>
<evidence type="ECO:0008006" key="3">
    <source>
        <dbReference type="Google" id="ProtNLM"/>
    </source>
</evidence>
<evidence type="ECO:0000313" key="1">
    <source>
        <dbReference type="EMBL" id="KAB1477834.1"/>
    </source>
</evidence>
<gene>
    <name evidence="1" type="ORF">F8R14_07015</name>
</gene>
<comment type="caution">
    <text evidence="1">The sequence shown here is derived from an EMBL/GenBank/DDBJ whole genome shotgun (WGS) entry which is preliminary data.</text>
</comment>
<dbReference type="AlphaFoldDB" id="A0A833CAI1"/>